<accession>A0A139RN51</accession>
<evidence type="ECO:0000313" key="1">
    <source>
        <dbReference type="EMBL" id="KXU16173.1"/>
    </source>
</evidence>
<dbReference type="PATRIC" id="fig|1303.87.peg.734"/>
<dbReference type="EMBL" id="LQZE01000125">
    <property type="protein sequence ID" value="KXU16173.1"/>
    <property type="molecule type" value="Genomic_DNA"/>
</dbReference>
<organism evidence="1 2">
    <name type="scientific">Streptococcus oralis</name>
    <dbReference type="NCBI Taxonomy" id="1303"/>
    <lineage>
        <taxon>Bacteria</taxon>
        <taxon>Bacillati</taxon>
        <taxon>Bacillota</taxon>
        <taxon>Bacilli</taxon>
        <taxon>Lactobacillales</taxon>
        <taxon>Streptococcaceae</taxon>
        <taxon>Streptococcus</taxon>
    </lineage>
</organism>
<proteinExistence type="predicted"/>
<gene>
    <name evidence="1" type="ORF">SORDD17_00605</name>
</gene>
<dbReference type="Proteomes" id="UP000072989">
    <property type="component" value="Unassembled WGS sequence"/>
</dbReference>
<sequence length="109" mass="12553">MTSKINVTDNITILIEKQKVEVYTTLYYDMSISFDNKDAAPTLDEDGDLFEPVYKCKIKAIPKNGVFYTSLTGVKNNIKDLQELKKFFEFVYENKENLFEMAGFKGALE</sequence>
<evidence type="ECO:0000313" key="2">
    <source>
        <dbReference type="Proteomes" id="UP000072989"/>
    </source>
</evidence>
<protein>
    <submittedName>
        <fullName evidence="1">Phage protein</fullName>
    </submittedName>
</protein>
<comment type="caution">
    <text evidence="1">The sequence shown here is derived from an EMBL/GenBank/DDBJ whole genome shotgun (WGS) entry which is preliminary data.</text>
</comment>
<reference evidence="1 2" key="1">
    <citation type="submission" date="2016-01" db="EMBL/GenBank/DDBJ databases">
        <title>Highly variable Streptococcus oralis are common among viridans streptococci isolated from primates.</title>
        <authorList>
            <person name="Denapaite D."/>
            <person name="Rieger M."/>
            <person name="Koendgen S."/>
            <person name="Brueckner R."/>
            <person name="Ochigava I."/>
            <person name="Kappeler P."/>
            <person name="Maetz-Rensing K."/>
            <person name="Leendertz F."/>
            <person name="Hakenbeck R."/>
        </authorList>
    </citation>
    <scope>NUCLEOTIDE SEQUENCE [LARGE SCALE GENOMIC DNA]</scope>
    <source>
        <strain evidence="1 2">DD17</strain>
    </source>
</reference>
<dbReference type="AlphaFoldDB" id="A0A139RN51"/>
<name>A0A139RN51_STROR</name>
<dbReference type="RefSeq" id="WP_061865558.1">
    <property type="nucleotide sequence ID" value="NZ_KQ970795.1"/>
</dbReference>